<reference evidence="4" key="2">
    <citation type="submission" date="2018-07" db="EMBL/GenBank/DDBJ databases">
        <authorList>
            <person name="Quirk P.G."/>
            <person name="Krulwich T.A."/>
        </authorList>
    </citation>
    <scope>NUCLEOTIDE SEQUENCE</scope>
</reference>
<evidence type="ECO:0000313" key="3">
    <source>
        <dbReference type="EMBL" id="SSX05295.1"/>
    </source>
</evidence>
<dbReference type="EMBL" id="UFQT01000604">
    <property type="protein sequence ID" value="SSX25656.1"/>
    <property type="molecule type" value="Genomic_DNA"/>
</dbReference>
<accession>A0A336M5W5</accession>
<dbReference type="SMART" id="SM00494">
    <property type="entry name" value="ChtBD2"/>
    <property type="match status" value="3"/>
</dbReference>
<dbReference type="InterPro" id="IPR002557">
    <property type="entry name" value="Chitin-bd_dom"/>
</dbReference>
<dbReference type="SUPFAM" id="SSF57625">
    <property type="entry name" value="Invertebrate chitin-binding proteins"/>
    <property type="match status" value="2"/>
</dbReference>
<feature type="domain" description="Chitin-binding type-2" evidence="2">
    <location>
        <begin position="444"/>
        <end position="493"/>
    </location>
</feature>
<evidence type="ECO:0000256" key="1">
    <source>
        <dbReference type="SAM" id="SignalP"/>
    </source>
</evidence>
<keyword evidence="1" id="KW-0732">Signal</keyword>
<dbReference type="GO" id="GO:0008061">
    <property type="term" value="F:chitin binding"/>
    <property type="evidence" value="ECO:0007669"/>
    <property type="project" value="InterPro"/>
</dbReference>
<dbReference type="PROSITE" id="PS50940">
    <property type="entry name" value="CHIT_BIND_II"/>
    <property type="match status" value="3"/>
</dbReference>
<proteinExistence type="predicted"/>
<dbReference type="AlphaFoldDB" id="A0A336M5W5"/>
<evidence type="ECO:0000313" key="4">
    <source>
        <dbReference type="EMBL" id="SSX25656.1"/>
    </source>
</evidence>
<name>A0A336M5W5_CULSO</name>
<dbReference type="EMBL" id="UFQS01000604">
    <property type="protein sequence ID" value="SSX05295.1"/>
    <property type="molecule type" value="Genomic_DNA"/>
</dbReference>
<feature type="chain" id="PRO_5036062305" evidence="1">
    <location>
        <begin position="24"/>
        <end position="724"/>
    </location>
</feature>
<reference evidence="3" key="1">
    <citation type="submission" date="2018-04" db="EMBL/GenBank/DDBJ databases">
        <authorList>
            <person name="Go L.Y."/>
            <person name="Mitchell J.A."/>
        </authorList>
    </citation>
    <scope>NUCLEOTIDE SEQUENCE</scope>
    <source>
        <tissue evidence="3">Whole organism</tissue>
    </source>
</reference>
<dbReference type="VEuPathDB" id="VectorBase:CSON012632"/>
<organism evidence="4">
    <name type="scientific">Culicoides sonorensis</name>
    <name type="common">Biting midge</name>
    <dbReference type="NCBI Taxonomy" id="179676"/>
    <lineage>
        <taxon>Eukaryota</taxon>
        <taxon>Metazoa</taxon>
        <taxon>Ecdysozoa</taxon>
        <taxon>Arthropoda</taxon>
        <taxon>Hexapoda</taxon>
        <taxon>Insecta</taxon>
        <taxon>Pterygota</taxon>
        <taxon>Neoptera</taxon>
        <taxon>Endopterygota</taxon>
        <taxon>Diptera</taxon>
        <taxon>Nematocera</taxon>
        <taxon>Chironomoidea</taxon>
        <taxon>Ceratopogonidae</taxon>
        <taxon>Ceratopogoninae</taxon>
        <taxon>Culicoides</taxon>
        <taxon>Monoculicoides</taxon>
    </lineage>
</organism>
<gene>
    <name evidence="4" type="primary">CSON012632</name>
</gene>
<feature type="signal peptide" evidence="1">
    <location>
        <begin position="1"/>
        <end position="23"/>
    </location>
</feature>
<feature type="domain" description="Chitin-binding type-2" evidence="2">
    <location>
        <begin position="316"/>
        <end position="376"/>
    </location>
</feature>
<protein>
    <submittedName>
        <fullName evidence="4">CSON012632 protein</fullName>
    </submittedName>
</protein>
<dbReference type="GO" id="GO:0005576">
    <property type="term" value="C:extracellular region"/>
    <property type="evidence" value="ECO:0007669"/>
    <property type="project" value="InterPro"/>
</dbReference>
<sequence length="724" mass="82218">MLILSLFYNILLVLMTNPHKSHSSSLCGSKSDAYCLDSKKYYSCSETDKYILEHELGNDTAKQAIYLFGKMETGHDDCNIHVCETGFCDDVEGVCNTNIKGISPDTIPCGQCTETYACTSLTTFKYCENFTMQGDAHIQCPKGHICHYNQATDIKSPCEEIDIVNCHPLMSCYAELDIDAKIIEDYTEFCMKHGNGVFYLPDAKDCQSVLWCDNDATPTFHVDSSYDMSYDIHSKKWIPTSNFACPIELCSRLGRGSIPNFNQNDCKSFISCNASDTIRILDCGLDENGDALYFDPIEEKCTKSYECSHATHSDFVDICKNIGSGLKSIITDLKCQSYINCNDSPYDYQIQYCSPNKTFQDVVSSCVTNEAMQCPNKLLLSYCENKSGRFKVPTDVNCTSYIECHENNKFLTKPMICAENKKFNPDTEECEAGYECLDVEGSLDKYCPEGFYGNLSDPVNQNGKYYINCRENGPALRLACPTGTLFNSNLRKCKFRLGSAKEKTSMQILNHQTQVAPEPEPDYQNKESICKHKGNGTKFADCSDTSCKKYIECSISDDQKITYKSGCCPSHQIYCESLSSCVNNTQQHTLCPHLSIPKQPVMYLPPNPFTFYYHWRAIDYRKTCESLLEQENQTQLAIPNPFTRIQFIICKKEEITDEMGEKKIVILWKTQTCCQNYVFCMNEGKCMPSDIYSYNCGGKQVHYFTFNPIKLNLNEFHMYNDAIY</sequence>
<evidence type="ECO:0000259" key="2">
    <source>
        <dbReference type="PROSITE" id="PS50940"/>
    </source>
</evidence>
<feature type="domain" description="Chitin-binding type-2" evidence="2">
    <location>
        <begin position="380"/>
        <end position="438"/>
    </location>
</feature>
<dbReference type="InterPro" id="IPR036508">
    <property type="entry name" value="Chitin-bd_dom_sf"/>
</dbReference>